<dbReference type="RefSeq" id="WP_073710005.1">
    <property type="nucleotide sequence ID" value="NZ_MRWQ01000001.1"/>
</dbReference>
<keyword evidence="2" id="KW-1185">Reference proteome</keyword>
<dbReference type="AlphaFoldDB" id="A0A1Q5P725"/>
<dbReference type="OrthoDB" id="2417886at2"/>
<dbReference type="STRING" id="1714354.BLL40_00780"/>
<dbReference type="EMBL" id="MRWQ01000001">
    <property type="protein sequence ID" value="OKL37993.1"/>
    <property type="molecule type" value="Genomic_DNA"/>
</dbReference>
<dbReference type="GO" id="GO:0009234">
    <property type="term" value="P:menaquinone biosynthetic process"/>
    <property type="evidence" value="ECO:0007669"/>
    <property type="project" value="InterPro"/>
</dbReference>
<accession>A0A1Q5P725</accession>
<proteinExistence type="predicted"/>
<dbReference type="Gene3D" id="1.20.120.1450">
    <property type="match status" value="1"/>
</dbReference>
<reference evidence="1 2" key="1">
    <citation type="submission" date="2016-12" db="EMBL/GenBank/DDBJ databases">
        <title>Domibacillus sp. SAOS 44 whole genome sequencing.</title>
        <authorList>
            <person name="Verma A."/>
            <person name="Krishnamurthi S."/>
        </authorList>
    </citation>
    <scope>NUCLEOTIDE SEQUENCE [LARGE SCALE GENOMIC DNA]</scope>
    <source>
        <strain evidence="1 2">SAOS 44</strain>
    </source>
</reference>
<gene>
    <name evidence="1" type="ORF">BLL40_00780</name>
</gene>
<name>A0A1Q5P725_9BACI</name>
<evidence type="ECO:0000313" key="2">
    <source>
        <dbReference type="Proteomes" id="UP000186524"/>
    </source>
</evidence>
<dbReference type="Pfam" id="PF07307">
    <property type="entry name" value="HEPPP_synt_1"/>
    <property type="match status" value="1"/>
</dbReference>
<evidence type="ECO:0008006" key="3">
    <source>
        <dbReference type="Google" id="ProtNLM"/>
    </source>
</evidence>
<comment type="caution">
    <text evidence="1">The sequence shown here is derived from an EMBL/GenBank/DDBJ whole genome shotgun (WGS) entry which is preliminary data.</text>
</comment>
<organism evidence="1 2">
    <name type="scientific">Domibacillus mangrovi</name>
    <dbReference type="NCBI Taxonomy" id="1714354"/>
    <lineage>
        <taxon>Bacteria</taxon>
        <taxon>Bacillati</taxon>
        <taxon>Bacillota</taxon>
        <taxon>Bacilli</taxon>
        <taxon>Bacillales</taxon>
        <taxon>Bacillaceae</taxon>
        <taxon>Domibacillus</taxon>
    </lineage>
</organism>
<dbReference type="InterPro" id="IPR009920">
    <property type="entry name" value="HEPPP_synth_su1"/>
</dbReference>
<protein>
    <recommendedName>
        <fullName evidence="3">Heptaprenyl diphosphate synthase</fullName>
    </recommendedName>
</protein>
<dbReference type="Proteomes" id="UP000186524">
    <property type="component" value="Unassembled WGS sequence"/>
</dbReference>
<evidence type="ECO:0000313" key="1">
    <source>
        <dbReference type="EMBL" id="OKL37993.1"/>
    </source>
</evidence>
<sequence length="251" mass="28662">MNEWQIEQTALVEEIRRTCSQSFLVKVIGAPDINSLRVSALMLAFTDKERTTLQVRKQMTAAIIIQLALDTHDQIVPILTEITQKDQLIALAGDYFSGVYYRTLAEAKSIHYVSMLAEAVKQVNEMKTALHQKEGMSSAEVFQTVRVIESNIIRAVYIENKADSNLIEAMSLLLTAERLRNEIKSPFIVYDVLLHMLNRSSRVMDEIKGHLDELESSILMHIQKLDNQTAAVVQAEYDRIFDRELRYTEEG</sequence>